<keyword evidence="2" id="KW-1185">Reference proteome</keyword>
<name>A0AAV4IMX6_9GAST</name>
<evidence type="ECO:0000313" key="2">
    <source>
        <dbReference type="Proteomes" id="UP000762676"/>
    </source>
</evidence>
<organism evidence="1 2">
    <name type="scientific">Elysia marginata</name>
    <dbReference type="NCBI Taxonomy" id="1093978"/>
    <lineage>
        <taxon>Eukaryota</taxon>
        <taxon>Metazoa</taxon>
        <taxon>Spiralia</taxon>
        <taxon>Lophotrochozoa</taxon>
        <taxon>Mollusca</taxon>
        <taxon>Gastropoda</taxon>
        <taxon>Heterobranchia</taxon>
        <taxon>Euthyneura</taxon>
        <taxon>Panpulmonata</taxon>
        <taxon>Sacoglossa</taxon>
        <taxon>Placobranchoidea</taxon>
        <taxon>Plakobranchidae</taxon>
        <taxon>Elysia</taxon>
    </lineage>
</organism>
<protein>
    <submittedName>
        <fullName evidence="1">Uncharacterized protein</fullName>
    </submittedName>
</protein>
<dbReference type="EMBL" id="BMAT01013386">
    <property type="protein sequence ID" value="GFS11909.1"/>
    <property type="molecule type" value="Genomic_DNA"/>
</dbReference>
<reference evidence="1 2" key="1">
    <citation type="journal article" date="2021" name="Elife">
        <title>Chloroplast acquisition without the gene transfer in kleptoplastic sea slugs, Plakobranchus ocellatus.</title>
        <authorList>
            <person name="Maeda T."/>
            <person name="Takahashi S."/>
            <person name="Yoshida T."/>
            <person name="Shimamura S."/>
            <person name="Takaki Y."/>
            <person name="Nagai Y."/>
            <person name="Toyoda A."/>
            <person name="Suzuki Y."/>
            <person name="Arimoto A."/>
            <person name="Ishii H."/>
            <person name="Satoh N."/>
            <person name="Nishiyama T."/>
            <person name="Hasebe M."/>
            <person name="Maruyama T."/>
            <person name="Minagawa J."/>
            <person name="Obokata J."/>
            <person name="Shigenobu S."/>
        </authorList>
    </citation>
    <scope>NUCLEOTIDE SEQUENCE [LARGE SCALE GENOMIC DNA]</scope>
</reference>
<dbReference type="Proteomes" id="UP000762676">
    <property type="component" value="Unassembled WGS sequence"/>
</dbReference>
<gene>
    <name evidence="1" type="ORF">ElyMa_006683900</name>
</gene>
<dbReference type="AlphaFoldDB" id="A0AAV4IMX6"/>
<sequence>MKETENIHDSKLQKKKKTDNIISLNRMLNAQRFRILLEPPGPSERHSHWGMFNRAAFTIAAFMCAAKFGKILLDILAHLVCHCRSSMALLLSGSL</sequence>
<accession>A0AAV4IMX6</accession>
<comment type="caution">
    <text evidence="1">The sequence shown here is derived from an EMBL/GenBank/DDBJ whole genome shotgun (WGS) entry which is preliminary data.</text>
</comment>
<evidence type="ECO:0000313" key="1">
    <source>
        <dbReference type="EMBL" id="GFS11909.1"/>
    </source>
</evidence>
<proteinExistence type="predicted"/>